<sequence length="97" mass="10933">MRPKSTSFRSRREHDMPLLSQMYTFAVHTPIHETGTAIAVRIQPSPMPSAQLTNAKYTAFVHRNPCRIYLPSLPCLPAVRTLQSLSETPPYASRVLP</sequence>
<gene>
    <name evidence="1" type="ORF">BaRGS_00022840</name>
</gene>
<dbReference type="AlphaFoldDB" id="A0ABD0KFM0"/>
<evidence type="ECO:0000313" key="1">
    <source>
        <dbReference type="EMBL" id="KAK7485974.1"/>
    </source>
</evidence>
<reference evidence="1 2" key="1">
    <citation type="journal article" date="2023" name="Sci. Data">
        <title>Genome assembly of the Korean intertidal mud-creeper Batillaria attramentaria.</title>
        <authorList>
            <person name="Patra A.K."/>
            <person name="Ho P.T."/>
            <person name="Jun S."/>
            <person name="Lee S.J."/>
            <person name="Kim Y."/>
            <person name="Won Y.J."/>
        </authorList>
    </citation>
    <scope>NUCLEOTIDE SEQUENCE [LARGE SCALE GENOMIC DNA]</scope>
    <source>
        <strain evidence="1">Wonlab-2016</strain>
    </source>
</reference>
<keyword evidence="2" id="KW-1185">Reference proteome</keyword>
<dbReference type="Proteomes" id="UP001519460">
    <property type="component" value="Unassembled WGS sequence"/>
</dbReference>
<accession>A0ABD0KFM0</accession>
<proteinExistence type="predicted"/>
<organism evidence="1 2">
    <name type="scientific">Batillaria attramentaria</name>
    <dbReference type="NCBI Taxonomy" id="370345"/>
    <lineage>
        <taxon>Eukaryota</taxon>
        <taxon>Metazoa</taxon>
        <taxon>Spiralia</taxon>
        <taxon>Lophotrochozoa</taxon>
        <taxon>Mollusca</taxon>
        <taxon>Gastropoda</taxon>
        <taxon>Caenogastropoda</taxon>
        <taxon>Sorbeoconcha</taxon>
        <taxon>Cerithioidea</taxon>
        <taxon>Batillariidae</taxon>
        <taxon>Batillaria</taxon>
    </lineage>
</organism>
<protein>
    <submittedName>
        <fullName evidence="1">Uncharacterized protein</fullName>
    </submittedName>
</protein>
<dbReference type="EMBL" id="JACVVK020000186">
    <property type="protein sequence ID" value="KAK7485974.1"/>
    <property type="molecule type" value="Genomic_DNA"/>
</dbReference>
<name>A0ABD0KFM0_9CAEN</name>
<evidence type="ECO:0000313" key="2">
    <source>
        <dbReference type="Proteomes" id="UP001519460"/>
    </source>
</evidence>
<comment type="caution">
    <text evidence="1">The sequence shown here is derived from an EMBL/GenBank/DDBJ whole genome shotgun (WGS) entry which is preliminary data.</text>
</comment>